<proteinExistence type="predicted"/>
<accession>A8F8Y3</accession>
<dbReference type="Pfam" id="PF13439">
    <property type="entry name" value="Glyco_transf_4"/>
    <property type="match status" value="1"/>
</dbReference>
<dbReference type="EMBL" id="CP000812">
    <property type="protein sequence ID" value="ABV32583.1"/>
    <property type="molecule type" value="Genomic_DNA"/>
</dbReference>
<dbReference type="SUPFAM" id="SSF53756">
    <property type="entry name" value="UDP-Glycosyltransferase/glycogen phosphorylase"/>
    <property type="match status" value="1"/>
</dbReference>
<dbReference type="InterPro" id="IPR001296">
    <property type="entry name" value="Glyco_trans_1"/>
</dbReference>
<dbReference type="Proteomes" id="UP000002016">
    <property type="component" value="Chromosome"/>
</dbReference>
<dbReference type="AlphaFoldDB" id="A8F8Y3"/>
<evidence type="ECO:0000259" key="1">
    <source>
        <dbReference type="Pfam" id="PF00534"/>
    </source>
</evidence>
<reference evidence="3 4" key="2">
    <citation type="journal article" date="2009" name="Proc. Natl. Acad. Sci. U.S.A.">
        <title>On the chimeric nature, thermophilic origin, and phylogenetic placement of the Thermotogales.</title>
        <authorList>
            <person name="Zhaxybayeva O."/>
            <person name="Swithers K.S."/>
            <person name="Lapierre P."/>
            <person name="Fournier G.P."/>
            <person name="Bickhart D.M."/>
            <person name="DeBoy R.T."/>
            <person name="Nelson K.E."/>
            <person name="Nesbo C.L."/>
            <person name="Doolittle W.F."/>
            <person name="Gogarten J.P."/>
            <person name="Noll K.M."/>
        </authorList>
    </citation>
    <scope>NUCLEOTIDE SEQUENCE [LARGE SCALE GENOMIC DNA]</scope>
    <source>
        <strain evidence="4">ATCC BAA-301 / DSM 14385 / NBRC 107922 / TMO</strain>
    </source>
</reference>
<name>A8F8Y3_PSELT</name>
<feature type="domain" description="Glycosyltransferase subfamily 4-like N-terminal" evidence="2">
    <location>
        <begin position="44"/>
        <end position="139"/>
    </location>
</feature>
<dbReference type="PANTHER" id="PTHR45947">
    <property type="entry name" value="SULFOQUINOVOSYL TRANSFERASE SQD2"/>
    <property type="match status" value="1"/>
</dbReference>
<evidence type="ECO:0000259" key="2">
    <source>
        <dbReference type="Pfam" id="PF13439"/>
    </source>
</evidence>
<feature type="domain" description="Glycosyl transferase family 1" evidence="1">
    <location>
        <begin position="155"/>
        <end position="309"/>
    </location>
</feature>
<dbReference type="eggNOG" id="COG0438">
    <property type="taxonomic scope" value="Bacteria"/>
</dbReference>
<dbReference type="KEGG" id="tle:Tlet_0010"/>
<dbReference type="CDD" id="cd03801">
    <property type="entry name" value="GT4_PimA-like"/>
    <property type="match status" value="1"/>
</dbReference>
<gene>
    <name evidence="3" type="ordered locus">Tlet_0010</name>
</gene>
<keyword evidence="4" id="KW-1185">Reference proteome</keyword>
<evidence type="ECO:0000313" key="4">
    <source>
        <dbReference type="Proteomes" id="UP000002016"/>
    </source>
</evidence>
<organism evidence="3 4">
    <name type="scientific">Pseudothermotoga lettingae (strain ATCC BAA-301 / DSM 14385 / NBRC 107922 / TMO)</name>
    <name type="common">Thermotoga lettingae</name>
    <dbReference type="NCBI Taxonomy" id="416591"/>
    <lineage>
        <taxon>Bacteria</taxon>
        <taxon>Thermotogati</taxon>
        <taxon>Thermotogota</taxon>
        <taxon>Thermotogae</taxon>
        <taxon>Thermotogales</taxon>
        <taxon>Thermotogaceae</taxon>
        <taxon>Pseudothermotoga</taxon>
    </lineage>
</organism>
<dbReference type="Pfam" id="PF00534">
    <property type="entry name" value="Glycos_transf_1"/>
    <property type="match status" value="1"/>
</dbReference>
<dbReference type="STRING" id="416591.Tlet_0010"/>
<dbReference type="PANTHER" id="PTHR45947:SF3">
    <property type="entry name" value="SULFOQUINOVOSYL TRANSFERASE SQD2"/>
    <property type="match status" value="1"/>
</dbReference>
<dbReference type="GO" id="GO:0016757">
    <property type="term" value="F:glycosyltransferase activity"/>
    <property type="evidence" value="ECO:0007669"/>
    <property type="project" value="InterPro"/>
</dbReference>
<evidence type="ECO:0000313" key="3">
    <source>
        <dbReference type="EMBL" id="ABV32583.1"/>
    </source>
</evidence>
<dbReference type="InterPro" id="IPR050194">
    <property type="entry name" value="Glycosyltransferase_grp1"/>
</dbReference>
<dbReference type="HOGENOM" id="CLU_055069_0_0_0"/>
<reference evidence="3 4" key="1">
    <citation type="submission" date="2007-08" db="EMBL/GenBank/DDBJ databases">
        <title>Complete sequence of Thermotoga lettingae TMO.</title>
        <authorList>
            <consortium name="US DOE Joint Genome Institute"/>
            <person name="Copeland A."/>
            <person name="Lucas S."/>
            <person name="Lapidus A."/>
            <person name="Barry K."/>
            <person name="Glavina del Rio T."/>
            <person name="Dalin E."/>
            <person name="Tice H."/>
            <person name="Pitluck S."/>
            <person name="Foster B."/>
            <person name="Bruce D."/>
            <person name="Schmutz J."/>
            <person name="Larimer F."/>
            <person name="Land M."/>
            <person name="Hauser L."/>
            <person name="Kyrpides N."/>
            <person name="Mikhailova N."/>
            <person name="Nelson K."/>
            <person name="Gogarten J.P."/>
            <person name="Noll K."/>
            <person name="Richardson P."/>
        </authorList>
    </citation>
    <scope>NUCLEOTIDE SEQUENCE [LARGE SCALE GENOMIC DNA]</scope>
    <source>
        <strain evidence="4">ATCC BAA-301 / DSM 14385 / NBRC 107922 / TMO</strain>
    </source>
</reference>
<dbReference type="InterPro" id="IPR028098">
    <property type="entry name" value="Glyco_trans_4-like_N"/>
</dbReference>
<keyword evidence="3" id="KW-0808">Transferase</keyword>
<dbReference type="RefSeq" id="WP_012002064.1">
    <property type="nucleotide sequence ID" value="NC_009828.1"/>
</dbReference>
<protein>
    <submittedName>
        <fullName evidence="3">Glycosyl transferase group 1</fullName>
    </submittedName>
</protein>
<sequence precursor="true">MRILLYAEAARLISKSGIGTAYKQQIEALKRAGVDYTCDWEDIYDIAHVNTVGPSSRMVVEHCKKKNIPVIWHVHTTAEDIRNSFIFSNFYARISQKWLKKLYSKADYLIFPTKYTESIIRGYGIQIPGTVLSNGIDTEIFKKNDEKAKQFLKKFGLSKPIVLSVGFPFKRKGIHDFVAVARKMRNYTFVWLGAKITSVLPRDVREMIKNPPQNVIFPGFLDREELVGAYSAADVFFFPTYEENEGIVVLEALSCECPVVVRDIPVYRDWLENGVNCLKGNSNDDFEALIEKLIVDKNLSDKLSREGRKVAFERDLSNIGRALREIYENILGRCTS</sequence>
<dbReference type="CAZy" id="GT4">
    <property type="family name" value="Glycosyltransferase Family 4"/>
</dbReference>
<dbReference type="Gene3D" id="3.40.50.2000">
    <property type="entry name" value="Glycogen Phosphorylase B"/>
    <property type="match status" value="2"/>
</dbReference>